<gene>
    <name evidence="1" type="ORF">JOB18_016731</name>
</gene>
<evidence type="ECO:0000313" key="1">
    <source>
        <dbReference type="EMBL" id="KAG7504770.1"/>
    </source>
</evidence>
<name>A0AAV6RID8_SOLSE</name>
<dbReference type="EMBL" id="JAGKHQ010000011">
    <property type="protein sequence ID" value="KAG7504770.1"/>
    <property type="molecule type" value="Genomic_DNA"/>
</dbReference>
<evidence type="ECO:0000313" key="2">
    <source>
        <dbReference type="Proteomes" id="UP000693946"/>
    </source>
</evidence>
<organism evidence="1 2">
    <name type="scientific">Solea senegalensis</name>
    <name type="common">Senegalese sole</name>
    <dbReference type="NCBI Taxonomy" id="28829"/>
    <lineage>
        <taxon>Eukaryota</taxon>
        <taxon>Metazoa</taxon>
        <taxon>Chordata</taxon>
        <taxon>Craniata</taxon>
        <taxon>Vertebrata</taxon>
        <taxon>Euteleostomi</taxon>
        <taxon>Actinopterygii</taxon>
        <taxon>Neopterygii</taxon>
        <taxon>Teleostei</taxon>
        <taxon>Neoteleostei</taxon>
        <taxon>Acanthomorphata</taxon>
        <taxon>Carangaria</taxon>
        <taxon>Pleuronectiformes</taxon>
        <taxon>Pleuronectoidei</taxon>
        <taxon>Soleidae</taxon>
        <taxon>Solea</taxon>
    </lineage>
</organism>
<comment type="caution">
    <text evidence="1">The sequence shown here is derived from an EMBL/GenBank/DDBJ whole genome shotgun (WGS) entry which is preliminary data.</text>
</comment>
<sequence length="243" mass="27653">MLRGVRCLYETLQPLVLNHICNCVTCRTSITRSTTLNSLRRSQGKLQRSRLETSSFPATGRRKVLEIMFFAVFVTGQNKVRLPVDGGPITLNSSNRSLVNPPPNKEFHRNEISARESCGVIGVEFAWTKTRRKNPVQCSFSRLRRIIVEAQLHTPVSDDGKMTEDTKYGLRSFNVHDSNIKNPQNSVGMNDDAKDRRSHLFRTLYRNFTVRHKSHLSSSLLCKDNINTALNAMRLWSTLDACT</sequence>
<reference evidence="1 2" key="1">
    <citation type="journal article" date="2021" name="Sci. Rep.">
        <title>Chromosome anchoring in Senegalese sole (Solea senegalensis) reveals sex-associated markers and genome rearrangements in flatfish.</title>
        <authorList>
            <person name="Guerrero-Cozar I."/>
            <person name="Gomez-Garrido J."/>
            <person name="Berbel C."/>
            <person name="Martinez-Blanch J.F."/>
            <person name="Alioto T."/>
            <person name="Claros M.G."/>
            <person name="Gagnaire P.A."/>
            <person name="Manchado M."/>
        </authorList>
    </citation>
    <scope>NUCLEOTIDE SEQUENCE [LARGE SCALE GENOMIC DNA]</scope>
    <source>
        <strain evidence="1">Sse05_10M</strain>
    </source>
</reference>
<dbReference type="AlphaFoldDB" id="A0AAV6RID8"/>
<accession>A0AAV6RID8</accession>
<protein>
    <submittedName>
        <fullName evidence="1">Uncharacterized protein</fullName>
    </submittedName>
</protein>
<proteinExistence type="predicted"/>
<dbReference type="Proteomes" id="UP000693946">
    <property type="component" value="Linkage Group LG19"/>
</dbReference>
<keyword evidence="2" id="KW-1185">Reference proteome</keyword>